<reference evidence="1" key="1">
    <citation type="submission" date="2020-08" db="EMBL/GenBank/DDBJ databases">
        <title>Multicomponent nature underlies the extraordinary mechanical properties of spider dragline silk.</title>
        <authorList>
            <person name="Kono N."/>
            <person name="Nakamura H."/>
            <person name="Mori M."/>
            <person name="Yoshida Y."/>
            <person name="Ohtoshi R."/>
            <person name="Malay A.D."/>
            <person name="Moran D.A.P."/>
            <person name="Tomita M."/>
            <person name="Numata K."/>
            <person name="Arakawa K."/>
        </authorList>
    </citation>
    <scope>NUCLEOTIDE SEQUENCE</scope>
</reference>
<gene>
    <name evidence="1" type="ORF">NPIL_411541</name>
</gene>
<dbReference type="EMBL" id="BMAW01045360">
    <property type="protein sequence ID" value="GFS49481.1"/>
    <property type="molecule type" value="Genomic_DNA"/>
</dbReference>
<sequence>MEDERRRRPFWSDQHVTDNLKFPRDGERFTGMTTDVDAVREQSHVQCHLSDEFDAVAYVSMYRGGQFIVRYMSTDVPRWCAQNEINCHRLTSVLAGWPK</sequence>
<accession>A0A8X6IML1</accession>
<evidence type="ECO:0000313" key="2">
    <source>
        <dbReference type="Proteomes" id="UP000887013"/>
    </source>
</evidence>
<protein>
    <submittedName>
        <fullName evidence="1">Uncharacterized protein</fullName>
    </submittedName>
</protein>
<evidence type="ECO:0000313" key="1">
    <source>
        <dbReference type="EMBL" id="GFS49481.1"/>
    </source>
</evidence>
<name>A0A8X6IML1_NEPPI</name>
<proteinExistence type="predicted"/>
<organism evidence="1 2">
    <name type="scientific">Nephila pilipes</name>
    <name type="common">Giant wood spider</name>
    <name type="synonym">Nephila maculata</name>
    <dbReference type="NCBI Taxonomy" id="299642"/>
    <lineage>
        <taxon>Eukaryota</taxon>
        <taxon>Metazoa</taxon>
        <taxon>Ecdysozoa</taxon>
        <taxon>Arthropoda</taxon>
        <taxon>Chelicerata</taxon>
        <taxon>Arachnida</taxon>
        <taxon>Araneae</taxon>
        <taxon>Araneomorphae</taxon>
        <taxon>Entelegynae</taxon>
        <taxon>Araneoidea</taxon>
        <taxon>Nephilidae</taxon>
        <taxon>Nephila</taxon>
    </lineage>
</organism>
<keyword evidence="2" id="KW-1185">Reference proteome</keyword>
<dbReference type="Proteomes" id="UP000887013">
    <property type="component" value="Unassembled WGS sequence"/>
</dbReference>
<dbReference type="AlphaFoldDB" id="A0A8X6IML1"/>
<comment type="caution">
    <text evidence="1">The sequence shown here is derived from an EMBL/GenBank/DDBJ whole genome shotgun (WGS) entry which is preliminary data.</text>
</comment>